<dbReference type="Gene3D" id="3.90.226.10">
    <property type="entry name" value="2-enoyl-CoA Hydratase, Chain A, domain 1"/>
    <property type="match status" value="1"/>
</dbReference>
<evidence type="ECO:0000256" key="3">
    <source>
        <dbReference type="ARBA" id="ARBA00023235"/>
    </source>
</evidence>
<dbReference type="GO" id="GO:0005777">
    <property type="term" value="C:peroxisome"/>
    <property type="evidence" value="ECO:0007669"/>
    <property type="project" value="UniProtKB-SubCell"/>
</dbReference>
<evidence type="ECO:0000313" key="5">
    <source>
        <dbReference type="EMBL" id="CAD7249097.1"/>
    </source>
</evidence>
<feature type="domain" description="ACB" evidence="4">
    <location>
        <begin position="29"/>
        <end position="114"/>
    </location>
</feature>
<dbReference type="InterPro" id="IPR051053">
    <property type="entry name" value="ECH/Chromodomain_protein"/>
</dbReference>
<dbReference type="CDD" id="cd00435">
    <property type="entry name" value="ACBP"/>
    <property type="match status" value="1"/>
</dbReference>
<dbReference type="InterPro" id="IPR035984">
    <property type="entry name" value="Acyl-CoA-binding_sf"/>
</dbReference>
<name>A0A7R9A7Z7_9CRUS</name>
<dbReference type="AlphaFoldDB" id="A0A7R9A7Z7"/>
<dbReference type="InterPro" id="IPR022408">
    <property type="entry name" value="Acyl-CoA-binding_prot_CS"/>
</dbReference>
<dbReference type="InterPro" id="IPR001753">
    <property type="entry name" value="Enoyl-CoA_hydra/iso"/>
</dbReference>
<dbReference type="EMBL" id="CAJPEV010002139">
    <property type="protein sequence ID" value="CAG0895817.1"/>
    <property type="molecule type" value="Genomic_DNA"/>
</dbReference>
<gene>
    <name evidence="5" type="ORF">DSTB1V02_LOCUS8898</name>
</gene>
<dbReference type="InterPro" id="IPR029045">
    <property type="entry name" value="ClpP/crotonase-like_dom_sf"/>
</dbReference>
<evidence type="ECO:0000259" key="4">
    <source>
        <dbReference type="PROSITE" id="PS51228"/>
    </source>
</evidence>
<keyword evidence="3" id="KW-0413">Isomerase</keyword>
<dbReference type="InterPro" id="IPR014748">
    <property type="entry name" value="Enoyl-CoA_hydra_C"/>
</dbReference>
<sequence length="384" mass="42811">MHYIRRILGIPSFKAPLMNLQFSRTMATMTEAFQKAQKDVQQLPEDPGNEAKLKLYALFKQGTAGPVSTKRPGMLDMVGRVKWDAWNALGNISKEEAQEQYVQFVQSLMDQYSSTSAGPEPGSAAGDYKCIEVSTVEGLNMIKFNRPTKMNALTYEMYGEIVDALEKAAKDEKVVVTVTTGAGDYYCSGNDLSNFTKVDPTNIAGVAEEARKVLLKFVNAFICFPKPLIAMVNGPAIGISVTVLGMYDAVYASDKATFYTPFSILGQSPEGCSSYIFPRVMGFPKSSEMLLFNRRITAAEACDWGLVTRVFPHGTFHQEVSQIVKNYASLPKQSLWKSKQLSRKWSLETLQEVNKAECDVLKERWQSPECAQAIMDFFSRKSKM</sequence>
<accession>A0A7R9A7Z7</accession>
<dbReference type="PANTHER" id="PTHR43684">
    <property type="match status" value="1"/>
</dbReference>
<keyword evidence="2" id="KW-0576">Peroxisome</keyword>
<dbReference type="GO" id="GO:0004165">
    <property type="term" value="F:delta(3)-delta(2)-enoyl-CoA isomerase activity"/>
    <property type="evidence" value="ECO:0007669"/>
    <property type="project" value="UniProtKB-ARBA"/>
</dbReference>
<dbReference type="InterPro" id="IPR000582">
    <property type="entry name" value="Acyl-CoA-binding_protein"/>
</dbReference>
<dbReference type="Pfam" id="PF00378">
    <property type="entry name" value="ECH_1"/>
    <property type="match status" value="1"/>
</dbReference>
<dbReference type="Pfam" id="PF00887">
    <property type="entry name" value="ACBP"/>
    <property type="match status" value="1"/>
</dbReference>
<dbReference type="FunFam" id="3.90.226.10:FF:000084">
    <property type="entry name" value="Enoyl-CoA delta isomerase 2, mitochondrial"/>
    <property type="match status" value="1"/>
</dbReference>
<dbReference type="PROSITE" id="PS00880">
    <property type="entry name" value="ACB_1"/>
    <property type="match status" value="1"/>
</dbReference>
<dbReference type="SUPFAM" id="SSF52096">
    <property type="entry name" value="ClpP/crotonase"/>
    <property type="match status" value="1"/>
</dbReference>
<dbReference type="Gene3D" id="1.20.80.10">
    <property type="match status" value="1"/>
</dbReference>
<protein>
    <recommendedName>
        <fullName evidence="4">ACB domain-containing protein</fullName>
    </recommendedName>
</protein>
<dbReference type="SUPFAM" id="SSF47027">
    <property type="entry name" value="Acyl-CoA binding protein"/>
    <property type="match status" value="1"/>
</dbReference>
<evidence type="ECO:0000256" key="2">
    <source>
        <dbReference type="ARBA" id="ARBA00023140"/>
    </source>
</evidence>
<dbReference type="OrthoDB" id="409763at2759"/>
<comment type="subcellular location">
    <subcellularLocation>
        <location evidence="1">Peroxisome</location>
    </subcellularLocation>
</comment>
<reference evidence="5" key="1">
    <citation type="submission" date="2020-11" db="EMBL/GenBank/DDBJ databases">
        <authorList>
            <person name="Tran Van P."/>
        </authorList>
    </citation>
    <scope>NUCLEOTIDE SEQUENCE</scope>
</reference>
<dbReference type="Gene3D" id="1.10.12.10">
    <property type="entry name" value="Lyase 2-enoyl-coa Hydratase, Chain A, domain 2"/>
    <property type="match status" value="1"/>
</dbReference>
<dbReference type="PRINTS" id="PR00689">
    <property type="entry name" value="ACOABINDINGP"/>
</dbReference>
<dbReference type="CDD" id="cd06558">
    <property type="entry name" value="crotonase-like"/>
    <property type="match status" value="1"/>
</dbReference>
<dbReference type="EMBL" id="LR901656">
    <property type="protein sequence ID" value="CAD7249097.1"/>
    <property type="molecule type" value="Genomic_DNA"/>
</dbReference>
<proteinExistence type="predicted"/>
<evidence type="ECO:0000313" key="6">
    <source>
        <dbReference type="Proteomes" id="UP000677054"/>
    </source>
</evidence>
<organism evidence="5">
    <name type="scientific">Darwinula stevensoni</name>
    <dbReference type="NCBI Taxonomy" id="69355"/>
    <lineage>
        <taxon>Eukaryota</taxon>
        <taxon>Metazoa</taxon>
        <taxon>Ecdysozoa</taxon>
        <taxon>Arthropoda</taxon>
        <taxon>Crustacea</taxon>
        <taxon>Oligostraca</taxon>
        <taxon>Ostracoda</taxon>
        <taxon>Podocopa</taxon>
        <taxon>Podocopida</taxon>
        <taxon>Darwinulocopina</taxon>
        <taxon>Darwinuloidea</taxon>
        <taxon>Darwinulidae</taxon>
        <taxon>Darwinula</taxon>
    </lineage>
</organism>
<keyword evidence="6" id="KW-1185">Reference proteome</keyword>
<dbReference type="Proteomes" id="UP000677054">
    <property type="component" value="Unassembled WGS sequence"/>
</dbReference>
<dbReference type="GO" id="GO:0000062">
    <property type="term" value="F:fatty-acyl-CoA binding"/>
    <property type="evidence" value="ECO:0007669"/>
    <property type="project" value="InterPro"/>
</dbReference>
<dbReference type="PROSITE" id="PS51228">
    <property type="entry name" value="ACB_2"/>
    <property type="match status" value="1"/>
</dbReference>
<dbReference type="PANTHER" id="PTHR43684:SF1">
    <property type="entry name" value="ENOYL-COA DELTA ISOMERASE 2"/>
    <property type="match status" value="1"/>
</dbReference>
<dbReference type="InterPro" id="IPR014352">
    <property type="entry name" value="FERM/acyl-CoA-bd_prot_sf"/>
</dbReference>
<evidence type="ECO:0000256" key="1">
    <source>
        <dbReference type="ARBA" id="ARBA00004275"/>
    </source>
</evidence>